<keyword evidence="2" id="KW-0378">Hydrolase</keyword>
<organism evidence="6">
    <name type="scientific">Cladocopium goreaui</name>
    <dbReference type="NCBI Taxonomy" id="2562237"/>
    <lineage>
        <taxon>Eukaryota</taxon>
        <taxon>Sar</taxon>
        <taxon>Alveolata</taxon>
        <taxon>Dinophyceae</taxon>
        <taxon>Suessiales</taxon>
        <taxon>Symbiodiniaceae</taxon>
        <taxon>Cladocopium</taxon>
    </lineage>
</organism>
<proteinExistence type="predicted"/>
<dbReference type="PANTHER" id="PTHR11347">
    <property type="entry name" value="CYCLIC NUCLEOTIDE PHOSPHODIESTERASE"/>
    <property type="match status" value="1"/>
</dbReference>
<evidence type="ECO:0000313" key="8">
    <source>
        <dbReference type="Proteomes" id="UP001152797"/>
    </source>
</evidence>
<dbReference type="InterPro" id="IPR002073">
    <property type="entry name" value="PDEase_catalytic_dom"/>
</dbReference>
<sequence>MIYPPYQRSPERRRVAGAGAPSRFFRQGATGLHISGRSLGICLRQAAQAQDAQLVTYNFNALSVPEELRQRHVSSLAKELQVAEKLQVSPESLDEYQGICLKSMPGNPYHGPAHLLDVLQFLTTLLQETGLDQTLSPLQSSALVLAAAAHDVDHTGTSNPYLVKVSHEYVEDPWTTSHGQDSADGIGPMESHSASKALELIQEIMGCKDSRLLQMVEKAIHGTDLSQ</sequence>
<reference evidence="7 8" key="2">
    <citation type="submission" date="2024-05" db="EMBL/GenBank/DDBJ databases">
        <authorList>
            <person name="Chen Y."/>
            <person name="Shah S."/>
            <person name="Dougan E. K."/>
            <person name="Thang M."/>
            <person name="Chan C."/>
        </authorList>
    </citation>
    <scope>NUCLEOTIDE SEQUENCE [LARGE SCALE GENOMIC DNA]</scope>
</reference>
<dbReference type="PRINTS" id="PR00387">
    <property type="entry name" value="PDIESTERASE1"/>
</dbReference>
<dbReference type="InterPro" id="IPR023088">
    <property type="entry name" value="PDEase"/>
</dbReference>
<evidence type="ECO:0000313" key="6">
    <source>
        <dbReference type="EMBL" id="CAI3976688.1"/>
    </source>
</evidence>
<dbReference type="EMBL" id="CAMXCT010000289">
    <property type="protein sequence ID" value="CAI3976688.1"/>
    <property type="molecule type" value="Genomic_DNA"/>
</dbReference>
<feature type="binding site" evidence="4">
    <location>
        <position position="114"/>
    </location>
    <ligand>
        <name>Zn(2+)</name>
        <dbReference type="ChEBI" id="CHEBI:29105"/>
        <label>1</label>
    </ligand>
</feature>
<evidence type="ECO:0000259" key="5">
    <source>
        <dbReference type="PROSITE" id="PS51845"/>
    </source>
</evidence>
<dbReference type="PROSITE" id="PS51845">
    <property type="entry name" value="PDEASE_I_2"/>
    <property type="match status" value="1"/>
</dbReference>
<evidence type="ECO:0000256" key="2">
    <source>
        <dbReference type="ARBA" id="ARBA00022801"/>
    </source>
</evidence>
<dbReference type="Gene3D" id="1.10.1300.10">
    <property type="entry name" value="3'5'-cyclic nucleotide phosphodiesterase, catalytic domain"/>
    <property type="match status" value="1"/>
</dbReference>
<gene>
    <name evidence="6" type="ORF">C1SCF055_LOCUS4889</name>
</gene>
<dbReference type="InterPro" id="IPR036971">
    <property type="entry name" value="PDEase_catalytic_dom_sf"/>
</dbReference>
<comment type="caution">
    <text evidence="6">The sequence shown here is derived from an EMBL/GenBank/DDBJ whole genome shotgun (WGS) entry which is preliminary data.</text>
</comment>
<keyword evidence="8" id="KW-1185">Reference proteome</keyword>
<evidence type="ECO:0000256" key="4">
    <source>
        <dbReference type="PIRSR" id="PIRSR623088-3"/>
    </source>
</evidence>
<dbReference type="OrthoDB" id="432756at2759"/>
<protein>
    <submittedName>
        <fullName evidence="7">3',5'-cyclic-AMP phosphodiesterase 7B (cAMP-specific phosphodiesterase 7B)</fullName>
    </submittedName>
</protein>
<dbReference type="EMBL" id="CAMXCT020000289">
    <property type="protein sequence ID" value="CAL1130063.1"/>
    <property type="molecule type" value="Genomic_DNA"/>
</dbReference>
<dbReference type="PROSITE" id="PS00126">
    <property type="entry name" value="PDEASE_I_1"/>
    <property type="match status" value="1"/>
</dbReference>
<feature type="active site" description="Proton donor" evidence="3">
    <location>
        <position position="110"/>
    </location>
</feature>
<dbReference type="Proteomes" id="UP001152797">
    <property type="component" value="Unassembled WGS sequence"/>
</dbReference>
<feature type="binding site" evidence="4">
    <location>
        <position position="151"/>
    </location>
    <ligand>
        <name>Zn(2+)</name>
        <dbReference type="ChEBI" id="CHEBI:29105"/>
        <label>1</label>
    </ligand>
</feature>
<dbReference type="GO" id="GO:0007165">
    <property type="term" value="P:signal transduction"/>
    <property type="evidence" value="ECO:0007669"/>
    <property type="project" value="InterPro"/>
</dbReference>
<dbReference type="Pfam" id="PF00233">
    <property type="entry name" value="PDEase_I"/>
    <property type="match status" value="1"/>
</dbReference>
<evidence type="ECO:0000313" key="7">
    <source>
        <dbReference type="EMBL" id="CAL4764000.1"/>
    </source>
</evidence>
<dbReference type="GO" id="GO:0004114">
    <property type="term" value="F:3',5'-cyclic-nucleotide phosphodiesterase activity"/>
    <property type="evidence" value="ECO:0007669"/>
    <property type="project" value="InterPro"/>
</dbReference>
<feature type="binding site" evidence="4">
    <location>
        <position position="150"/>
    </location>
    <ligand>
        <name>Zn(2+)</name>
        <dbReference type="ChEBI" id="CHEBI:29105"/>
        <label>1</label>
    </ligand>
</feature>
<dbReference type="GO" id="GO:0046872">
    <property type="term" value="F:metal ion binding"/>
    <property type="evidence" value="ECO:0007669"/>
    <property type="project" value="UniProtKB-KW"/>
</dbReference>
<feature type="domain" description="PDEase" evidence="5">
    <location>
        <begin position="1"/>
        <end position="227"/>
    </location>
</feature>
<reference evidence="6" key="1">
    <citation type="submission" date="2022-10" db="EMBL/GenBank/DDBJ databases">
        <authorList>
            <person name="Chen Y."/>
            <person name="Dougan E. K."/>
            <person name="Chan C."/>
            <person name="Rhodes N."/>
            <person name="Thang M."/>
        </authorList>
    </citation>
    <scope>NUCLEOTIDE SEQUENCE</scope>
</reference>
<evidence type="ECO:0000256" key="1">
    <source>
        <dbReference type="ARBA" id="ARBA00022723"/>
    </source>
</evidence>
<dbReference type="AlphaFoldDB" id="A0A9P1BQJ9"/>
<feature type="binding site" evidence="4">
    <location>
        <position position="151"/>
    </location>
    <ligand>
        <name>Zn(2+)</name>
        <dbReference type="ChEBI" id="CHEBI:29105"/>
        <label>2</label>
    </ligand>
</feature>
<dbReference type="EMBL" id="CAMXCT030000289">
    <property type="protein sequence ID" value="CAL4764000.1"/>
    <property type="molecule type" value="Genomic_DNA"/>
</dbReference>
<keyword evidence="1 4" id="KW-0479">Metal-binding</keyword>
<evidence type="ECO:0000256" key="3">
    <source>
        <dbReference type="PIRSR" id="PIRSR623088-1"/>
    </source>
</evidence>
<accession>A0A9P1BQJ9</accession>
<dbReference type="SUPFAM" id="SSF109604">
    <property type="entry name" value="HD-domain/PDEase-like"/>
    <property type="match status" value="1"/>
</dbReference>
<name>A0A9P1BQJ9_9DINO</name>
<dbReference type="InterPro" id="IPR023174">
    <property type="entry name" value="PDEase_CS"/>
</dbReference>